<dbReference type="CDD" id="cd00075">
    <property type="entry name" value="HATPase"/>
    <property type="match status" value="1"/>
</dbReference>
<evidence type="ECO:0000256" key="6">
    <source>
        <dbReference type="ARBA" id="ARBA00022553"/>
    </source>
</evidence>
<dbReference type="PANTHER" id="PTHR44936:SF5">
    <property type="entry name" value="SENSOR HISTIDINE KINASE ENVZ"/>
    <property type="match status" value="1"/>
</dbReference>
<evidence type="ECO:0000256" key="8">
    <source>
        <dbReference type="ARBA" id="ARBA00022692"/>
    </source>
</evidence>
<feature type="transmembrane region" description="Helical" evidence="15">
    <location>
        <begin position="42"/>
        <end position="62"/>
    </location>
</feature>
<dbReference type="InterPro" id="IPR050980">
    <property type="entry name" value="2C_sensor_his_kinase"/>
</dbReference>
<dbReference type="InterPro" id="IPR004358">
    <property type="entry name" value="Sig_transdc_His_kin-like_C"/>
</dbReference>
<dbReference type="InterPro" id="IPR005467">
    <property type="entry name" value="His_kinase_dom"/>
</dbReference>
<reference evidence="18" key="2">
    <citation type="submission" date="2020-09" db="EMBL/GenBank/DDBJ databases">
        <authorList>
            <person name="Sun Q."/>
            <person name="Zhou Y."/>
        </authorList>
    </citation>
    <scope>NUCLEOTIDE SEQUENCE</scope>
    <source>
        <strain evidence="18">CGMCC 1.3617</strain>
    </source>
</reference>
<keyword evidence="13" id="KW-0902">Two-component regulatory system</keyword>
<keyword evidence="10" id="KW-0418">Kinase</keyword>
<sequence>MSVANSQKKEGVRGSSLPRPFLPMTPTRLCRYLVPRGLLGRALLIILVPLVALQIIALFLFYGSHLDVISRRLAGAVAGDIAMVVELLARNPHPEDRGWIFREAAWRLDLSLAFETGAALGSTGNRQASLPLLPLEEDLDDAMRERVRLPFDTDWQTDSRSVIIRVQLPDGVLHVEAARKRLFSSTLYLFVIWVVGSSLLLFLVAALFMKNQVRAIRRLAEAADAFGRGRDIGPMKPEGAAEARQAAIAYNSMQSRIRRFVESRTEMLAGISHDLRTPLTRLRLGIAMLPASVQDDAAAMTQDVEEMDRLIAAYLAFARGEGTEQYAPADLAELVEEAAAKARRDGAQVDLALPTEPLVLPVRADALRRCLGNLLDNARKHARRIAIGLTSVPREESGSWAMVTVDDDGPGLPEDQREDAFRPFATFSAGGTGLGLAIARDIARAHGGDIVLEDSPLGGLRARIRLPV</sequence>
<evidence type="ECO:0000313" key="19">
    <source>
        <dbReference type="Proteomes" id="UP000661507"/>
    </source>
</evidence>
<dbReference type="PROSITE" id="PS50109">
    <property type="entry name" value="HIS_KIN"/>
    <property type="match status" value="1"/>
</dbReference>
<dbReference type="Gene3D" id="1.10.287.130">
    <property type="match status" value="1"/>
</dbReference>
<evidence type="ECO:0000256" key="7">
    <source>
        <dbReference type="ARBA" id="ARBA00022679"/>
    </source>
</evidence>
<gene>
    <name evidence="18" type="ORF">GCM10011320_09250</name>
</gene>
<dbReference type="InterPro" id="IPR003660">
    <property type="entry name" value="HAMP_dom"/>
</dbReference>
<evidence type="ECO:0000256" key="12">
    <source>
        <dbReference type="ARBA" id="ARBA00022989"/>
    </source>
</evidence>
<proteinExistence type="predicted"/>
<dbReference type="PROSITE" id="PS50885">
    <property type="entry name" value="HAMP"/>
    <property type="match status" value="1"/>
</dbReference>
<dbReference type="GO" id="GO:0005524">
    <property type="term" value="F:ATP binding"/>
    <property type="evidence" value="ECO:0007669"/>
    <property type="project" value="UniProtKB-KW"/>
</dbReference>
<evidence type="ECO:0000256" key="14">
    <source>
        <dbReference type="ARBA" id="ARBA00023136"/>
    </source>
</evidence>
<evidence type="ECO:0000256" key="9">
    <source>
        <dbReference type="ARBA" id="ARBA00022741"/>
    </source>
</evidence>
<evidence type="ECO:0000259" key="17">
    <source>
        <dbReference type="PROSITE" id="PS50885"/>
    </source>
</evidence>
<dbReference type="PRINTS" id="PR00344">
    <property type="entry name" value="BCTRLSENSOR"/>
</dbReference>
<dbReference type="EC" id="2.7.13.3" evidence="3"/>
<evidence type="ECO:0000256" key="13">
    <source>
        <dbReference type="ARBA" id="ARBA00023012"/>
    </source>
</evidence>
<organism evidence="18 19">
    <name type="scientific">Neoroseomonas lacus</name>
    <dbReference type="NCBI Taxonomy" id="287609"/>
    <lineage>
        <taxon>Bacteria</taxon>
        <taxon>Pseudomonadati</taxon>
        <taxon>Pseudomonadota</taxon>
        <taxon>Alphaproteobacteria</taxon>
        <taxon>Acetobacterales</taxon>
        <taxon>Acetobacteraceae</taxon>
        <taxon>Neoroseomonas</taxon>
    </lineage>
</organism>
<dbReference type="CDD" id="cd00082">
    <property type="entry name" value="HisKA"/>
    <property type="match status" value="1"/>
</dbReference>
<dbReference type="GO" id="GO:0005886">
    <property type="term" value="C:plasma membrane"/>
    <property type="evidence" value="ECO:0007669"/>
    <property type="project" value="UniProtKB-SubCell"/>
</dbReference>
<evidence type="ECO:0000256" key="10">
    <source>
        <dbReference type="ARBA" id="ARBA00022777"/>
    </source>
</evidence>
<keyword evidence="4" id="KW-1003">Cell membrane</keyword>
<dbReference type="SMART" id="SM00304">
    <property type="entry name" value="HAMP"/>
    <property type="match status" value="1"/>
</dbReference>
<evidence type="ECO:0000256" key="5">
    <source>
        <dbReference type="ARBA" id="ARBA00022519"/>
    </source>
</evidence>
<evidence type="ECO:0000256" key="2">
    <source>
        <dbReference type="ARBA" id="ARBA00004429"/>
    </source>
</evidence>
<dbReference type="SMART" id="SM00387">
    <property type="entry name" value="HATPase_c"/>
    <property type="match status" value="1"/>
</dbReference>
<dbReference type="SUPFAM" id="SSF55874">
    <property type="entry name" value="ATPase domain of HSP90 chaperone/DNA topoisomerase II/histidine kinase"/>
    <property type="match status" value="1"/>
</dbReference>
<dbReference type="PANTHER" id="PTHR44936">
    <property type="entry name" value="SENSOR PROTEIN CREC"/>
    <property type="match status" value="1"/>
</dbReference>
<keyword evidence="19" id="KW-1185">Reference proteome</keyword>
<dbReference type="EMBL" id="BMKW01000002">
    <property type="protein sequence ID" value="GGJ04511.1"/>
    <property type="molecule type" value="Genomic_DNA"/>
</dbReference>
<keyword evidence="9" id="KW-0547">Nucleotide-binding</keyword>
<evidence type="ECO:0000256" key="1">
    <source>
        <dbReference type="ARBA" id="ARBA00000085"/>
    </source>
</evidence>
<feature type="transmembrane region" description="Helical" evidence="15">
    <location>
        <begin position="187"/>
        <end position="209"/>
    </location>
</feature>
<accession>A0A917KAD2</accession>
<dbReference type="AlphaFoldDB" id="A0A917KAD2"/>
<dbReference type="InterPro" id="IPR036890">
    <property type="entry name" value="HATPase_C_sf"/>
</dbReference>
<evidence type="ECO:0000256" key="15">
    <source>
        <dbReference type="SAM" id="Phobius"/>
    </source>
</evidence>
<keyword evidence="12 15" id="KW-1133">Transmembrane helix</keyword>
<protein>
    <recommendedName>
        <fullName evidence="3">histidine kinase</fullName>
        <ecNumber evidence="3">2.7.13.3</ecNumber>
    </recommendedName>
</protein>
<dbReference type="Gene3D" id="3.30.565.10">
    <property type="entry name" value="Histidine kinase-like ATPase, C-terminal domain"/>
    <property type="match status" value="1"/>
</dbReference>
<evidence type="ECO:0000256" key="3">
    <source>
        <dbReference type="ARBA" id="ARBA00012438"/>
    </source>
</evidence>
<feature type="domain" description="Histidine kinase" evidence="16">
    <location>
        <begin position="270"/>
        <end position="468"/>
    </location>
</feature>
<comment type="caution">
    <text evidence="18">The sequence shown here is derived from an EMBL/GenBank/DDBJ whole genome shotgun (WGS) entry which is preliminary data.</text>
</comment>
<keyword evidence="5" id="KW-0997">Cell inner membrane</keyword>
<keyword evidence="6" id="KW-0597">Phosphoprotein</keyword>
<reference evidence="18" key="1">
    <citation type="journal article" date="2014" name="Int. J. Syst. Evol. Microbiol.">
        <title>Complete genome sequence of Corynebacterium casei LMG S-19264T (=DSM 44701T), isolated from a smear-ripened cheese.</title>
        <authorList>
            <consortium name="US DOE Joint Genome Institute (JGI-PGF)"/>
            <person name="Walter F."/>
            <person name="Albersmeier A."/>
            <person name="Kalinowski J."/>
            <person name="Ruckert C."/>
        </authorList>
    </citation>
    <scope>NUCLEOTIDE SEQUENCE</scope>
    <source>
        <strain evidence="18">CGMCC 1.3617</strain>
    </source>
</reference>
<dbReference type="SUPFAM" id="SSF47384">
    <property type="entry name" value="Homodimeric domain of signal transducing histidine kinase"/>
    <property type="match status" value="1"/>
</dbReference>
<evidence type="ECO:0000313" key="18">
    <source>
        <dbReference type="EMBL" id="GGJ04511.1"/>
    </source>
</evidence>
<keyword evidence="11" id="KW-0067">ATP-binding</keyword>
<evidence type="ECO:0000256" key="11">
    <source>
        <dbReference type="ARBA" id="ARBA00022840"/>
    </source>
</evidence>
<dbReference type="InterPro" id="IPR036097">
    <property type="entry name" value="HisK_dim/P_sf"/>
</dbReference>
<dbReference type="Pfam" id="PF00512">
    <property type="entry name" value="HisKA"/>
    <property type="match status" value="1"/>
</dbReference>
<dbReference type="GO" id="GO:0000155">
    <property type="term" value="F:phosphorelay sensor kinase activity"/>
    <property type="evidence" value="ECO:0007669"/>
    <property type="project" value="InterPro"/>
</dbReference>
<dbReference type="SMART" id="SM00388">
    <property type="entry name" value="HisKA"/>
    <property type="match status" value="1"/>
</dbReference>
<keyword evidence="7" id="KW-0808">Transferase</keyword>
<evidence type="ECO:0000259" key="16">
    <source>
        <dbReference type="PROSITE" id="PS50109"/>
    </source>
</evidence>
<feature type="domain" description="HAMP" evidence="17">
    <location>
        <begin position="210"/>
        <end position="262"/>
    </location>
</feature>
<keyword evidence="14 15" id="KW-0472">Membrane</keyword>
<evidence type="ECO:0000256" key="4">
    <source>
        <dbReference type="ARBA" id="ARBA00022475"/>
    </source>
</evidence>
<comment type="subcellular location">
    <subcellularLocation>
        <location evidence="2">Cell inner membrane</location>
        <topology evidence="2">Multi-pass membrane protein</topology>
    </subcellularLocation>
</comment>
<name>A0A917KAD2_9PROT</name>
<dbReference type="Pfam" id="PF02518">
    <property type="entry name" value="HATPase_c"/>
    <property type="match status" value="1"/>
</dbReference>
<dbReference type="InterPro" id="IPR003594">
    <property type="entry name" value="HATPase_dom"/>
</dbReference>
<comment type="catalytic activity">
    <reaction evidence="1">
        <text>ATP + protein L-histidine = ADP + protein N-phospho-L-histidine.</text>
        <dbReference type="EC" id="2.7.13.3"/>
    </reaction>
</comment>
<dbReference type="Proteomes" id="UP000661507">
    <property type="component" value="Unassembled WGS sequence"/>
</dbReference>
<keyword evidence="8 15" id="KW-0812">Transmembrane</keyword>
<dbReference type="InterPro" id="IPR003661">
    <property type="entry name" value="HisK_dim/P_dom"/>
</dbReference>